<sequence>MASPRGLDALRKFTKCDVSQIENPYGGFFDDIKMYSPGATGCVFGPAITVQMVEMSDIASPKLDKHFYLGAEAVIVDGRMRDVNEHRAFVFPVFARGNSVLRSNSFTRASRVNVPLQLKNDLWINPGDLVIGHEDGVVVTSPPLIEQVVALCQKRAEIGEKTFAGLRNGEAMGPLIKSLRKEK</sequence>
<gene>
    <name evidence="2" type="ORF">BKA67DRAFT_591847</name>
</gene>
<accession>A0A9P8UP24</accession>
<reference evidence="2" key="1">
    <citation type="journal article" date="2021" name="Nat. Commun.">
        <title>Genetic determinants of endophytism in the Arabidopsis root mycobiome.</title>
        <authorList>
            <person name="Mesny F."/>
            <person name="Miyauchi S."/>
            <person name="Thiergart T."/>
            <person name="Pickel B."/>
            <person name="Atanasova L."/>
            <person name="Karlsson M."/>
            <person name="Huettel B."/>
            <person name="Barry K.W."/>
            <person name="Haridas S."/>
            <person name="Chen C."/>
            <person name="Bauer D."/>
            <person name="Andreopoulos W."/>
            <person name="Pangilinan J."/>
            <person name="LaButti K."/>
            <person name="Riley R."/>
            <person name="Lipzen A."/>
            <person name="Clum A."/>
            <person name="Drula E."/>
            <person name="Henrissat B."/>
            <person name="Kohler A."/>
            <person name="Grigoriev I.V."/>
            <person name="Martin F.M."/>
            <person name="Hacquard S."/>
        </authorList>
    </citation>
    <scope>NUCLEOTIDE SEQUENCE</scope>
    <source>
        <strain evidence="2">MPI-SDFR-AT-0073</strain>
    </source>
</reference>
<dbReference type="PANTHER" id="PTHR33254:SF4">
    <property type="entry name" value="4-HYDROXY-4-METHYL-2-OXOGLUTARATE ALDOLASE 3-RELATED"/>
    <property type="match status" value="1"/>
</dbReference>
<keyword evidence="3" id="KW-1185">Reference proteome</keyword>
<organism evidence="2 3">
    <name type="scientific">Truncatella angustata</name>
    <dbReference type="NCBI Taxonomy" id="152316"/>
    <lineage>
        <taxon>Eukaryota</taxon>
        <taxon>Fungi</taxon>
        <taxon>Dikarya</taxon>
        <taxon>Ascomycota</taxon>
        <taxon>Pezizomycotina</taxon>
        <taxon>Sordariomycetes</taxon>
        <taxon>Xylariomycetidae</taxon>
        <taxon>Amphisphaeriales</taxon>
        <taxon>Sporocadaceae</taxon>
        <taxon>Truncatella</taxon>
    </lineage>
</organism>
<evidence type="ECO:0000256" key="1">
    <source>
        <dbReference type="PIRSR" id="PIRSR605493-1"/>
    </source>
</evidence>
<dbReference type="InterPro" id="IPR005493">
    <property type="entry name" value="RraA/RraA-like"/>
</dbReference>
<dbReference type="RefSeq" id="XP_045959776.1">
    <property type="nucleotide sequence ID" value="XM_046104771.1"/>
</dbReference>
<feature type="binding site" evidence="1">
    <location>
        <position position="82"/>
    </location>
    <ligand>
        <name>Mg(2+)</name>
        <dbReference type="ChEBI" id="CHEBI:18420"/>
    </ligand>
</feature>
<keyword evidence="1" id="KW-0460">Magnesium</keyword>
<dbReference type="AlphaFoldDB" id="A0A9P8UP24"/>
<dbReference type="SUPFAM" id="SSF89562">
    <property type="entry name" value="RraA-like"/>
    <property type="match status" value="1"/>
</dbReference>
<dbReference type="GO" id="GO:0008948">
    <property type="term" value="F:oxaloacetate decarboxylase activity"/>
    <property type="evidence" value="ECO:0007669"/>
    <property type="project" value="TreeGrafter"/>
</dbReference>
<dbReference type="PANTHER" id="PTHR33254">
    <property type="entry name" value="4-HYDROXY-4-METHYL-2-OXOGLUTARATE ALDOLASE 3-RELATED"/>
    <property type="match status" value="1"/>
</dbReference>
<name>A0A9P8UP24_9PEZI</name>
<dbReference type="GO" id="GO:0046872">
    <property type="term" value="F:metal ion binding"/>
    <property type="evidence" value="ECO:0007669"/>
    <property type="project" value="UniProtKB-KW"/>
</dbReference>
<proteinExistence type="predicted"/>
<dbReference type="Proteomes" id="UP000758603">
    <property type="component" value="Unassembled WGS sequence"/>
</dbReference>
<dbReference type="EMBL" id="JAGPXC010000003">
    <property type="protein sequence ID" value="KAH6655511.1"/>
    <property type="molecule type" value="Genomic_DNA"/>
</dbReference>
<evidence type="ECO:0000313" key="3">
    <source>
        <dbReference type="Proteomes" id="UP000758603"/>
    </source>
</evidence>
<feature type="binding site" evidence="1">
    <location>
        <position position="81"/>
    </location>
    <ligand>
        <name>substrate</name>
    </ligand>
</feature>
<dbReference type="InterPro" id="IPR036704">
    <property type="entry name" value="RraA/RraA-like_sf"/>
</dbReference>
<dbReference type="GO" id="GO:0047443">
    <property type="term" value="F:4-hydroxy-4-methyl-2-oxoglutarate aldolase activity"/>
    <property type="evidence" value="ECO:0007669"/>
    <property type="project" value="TreeGrafter"/>
</dbReference>
<protein>
    <submittedName>
        <fullName evidence="2">Ribonuclease E inhibitor RraA/Dimethylmenaquinone methyltransferase</fullName>
    </submittedName>
</protein>
<dbReference type="Pfam" id="PF03737">
    <property type="entry name" value="RraA-like"/>
    <property type="match status" value="1"/>
</dbReference>
<dbReference type="OrthoDB" id="1476984at2759"/>
<dbReference type="GeneID" id="70133662"/>
<comment type="cofactor">
    <cofactor evidence="1">
        <name>Mg(2+)</name>
        <dbReference type="ChEBI" id="CHEBI:18420"/>
    </cofactor>
</comment>
<keyword evidence="1" id="KW-0479">Metal-binding</keyword>
<comment type="caution">
    <text evidence="2">The sequence shown here is derived from an EMBL/GenBank/DDBJ whole genome shotgun (WGS) entry which is preliminary data.</text>
</comment>
<dbReference type="Gene3D" id="3.50.30.40">
    <property type="entry name" value="Ribonuclease E inhibitor RraA/RraA-like"/>
    <property type="match status" value="2"/>
</dbReference>
<evidence type="ECO:0000313" key="2">
    <source>
        <dbReference type="EMBL" id="KAH6655511.1"/>
    </source>
</evidence>